<keyword evidence="2" id="KW-1185">Reference proteome</keyword>
<comment type="caution">
    <text evidence="1">The sequence shown here is derived from an EMBL/GenBank/DDBJ whole genome shotgun (WGS) entry which is preliminary data.</text>
</comment>
<evidence type="ECO:0000313" key="1">
    <source>
        <dbReference type="EMBL" id="CAL2092735.1"/>
    </source>
</evidence>
<gene>
    <name evidence="1" type="ORF">T190607A01A_50060</name>
</gene>
<accession>A0ABM9P4Z4</accession>
<sequence length="90" mass="10320">MQINGRSIYGTDGNIPKIEVKRIDIKYNGTLVGVPKVFYEDIFECSNNFKVIQNKEDFILYQWNSDGAGGYLITWVIGNDSIKQRLVFIP</sequence>
<dbReference type="EMBL" id="CAXIXY010000007">
    <property type="protein sequence ID" value="CAL2092735.1"/>
    <property type="molecule type" value="Genomic_DNA"/>
</dbReference>
<name>A0ABM9P4Z4_9FLAO</name>
<evidence type="ECO:0000313" key="2">
    <source>
        <dbReference type="Proteomes" id="UP001497416"/>
    </source>
</evidence>
<protein>
    <submittedName>
        <fullName evidence="1">Uncharacterized protein</fullName>
    </submittedName>
</protein>
<organism evidence="1 2">
    <name type="scientific">Tenacibaculum platacis</name>
    <dbReference type="NCBI Taxonomy" id="3137852"/>
    <lineage>
        <taxon>Bacteria</taxon>
        <taxon>Pseudomonadati</taxon>
        <taxon>Bacteroidota</taxon>
        <taxon>Flavobacteriia</taxon>
        <taxon>Flavobacteriales</taxon>
        <taxon>Flavobacteriaceae</taxon>
        <taxon>Tenacibaculum</taxon>
    </lineage>
</organism>
<reference evidence="1 2" key="1">
    <citation type="submission" date="2024-05" db="EMBL/GenBank/DDBJ databases">
        <authorList>
            <person name="Duchaud E."/>
        </authorList>
    </citation>
    <scope>NUCLEOTIDE SEQUENCE [LARGE SCALE GENOMIC DNA]</scope>
    <source>
        <strain evidence="1">Ena-SAMPLE-TAB-13-05-2024-13:56:06:370-140302</strain>
    </source>
</reference>
<proteinExistence type="predicted"/>
<dbReference type="RefSeq" id="WP_348713426.1">
    <property type="nucleotide sequence ID" value="NZ_CAXIXW010000011.1"/>
</dbReference>
<dbReference type="Proteomes" id="UP001497416">
    <property type="component" value="Unassembled WGS sequence"/>
</dbReference>